<evidence type="ECO:0000256" key="1">
    <source>
        <dbReference type="SAM" id="Phobius"/>
    </source>
</evidence>
<dbReference type="Proteomes" id="UP000282574">
    <property type="component" value="Unassembled WGS sequence"/>
</dbReference>
<reference evidence="2 3" key="1">
    <citation type="journal article" date="2019" name="Genome Biol. Evol.">
        <title>Day and night: Metabolic profiles and evolutionary relationships of six axenic non-marine cyanobacteria.</title>
        <authorList>
            <person name="Will S.E."/>
            <person name="Henke P."/>
            <person name="Boedeker C."/>
            <person name="Huang S."/>
            <person name="Brinkmann H."/>
            <person name="Rohde M."/>
            <person name="Jarek M."/>
            <person name="Friedl T."/>
            <person name="Seufert S."/>
            <person name="Schumacher M."/>
            <person name="Overmann J."/>
            <person name="Neumann-Schaal M."/>
            <person name="Petersen J."/>
        </authorList>
    </citation>
    <scope>NUCLEOTIDE SEQUENCE [LARGE SCALE GENOMIC DNA]</scope>
    <source>
        <strain evidence="2 3">SAG 39.79</strain>
    </source>
</reference>
<protein>
    <recommendedName>
        <fullName evidence="4">Permease</fullName>
    </recommendedName>
</protein>
<gene>
    <name evidence="2" type="ORF">DSM107010_20440</name>
</gene>
<sequence length="208" mass="23788">MSTKSNVKNETTERWFVLVLTIWGAAVFVTGYFGILSNINTIWVPLLVIAGITIPVLAYYFSEDFRSYIWSIDLKHLTIYHVWRIVAAIVFFDYGSQNLLPKQFIIDAEFGDLAVGLLVPIILFLRESYTKYLVFHIFGMLDFAIAVGTGFTFNVLLNDPLMRNVITYPIVLIPLYGVCITGALSIMTLDRLLKSKYYSEKLINDFQK</sequence>
<feature type="transmembrane region" description="Helical" evidence="1">
    <location>
        <begin position="165"/>
        <end position="189"/>
    </location>
</feature>
<keyword evidence="1" id="KW-0472">Membrane</keyword>
<accession>A0AB37UMK7</accession>
<keyword evidence="3" id="KW-1185">Reference proteome</keyword>
<keyword evidence="1" id="KW-0812">Transmembrane</keyword>
<feature type="transmembrane region" description="Helical" evidence="1">
    <location>
        <begin position="42"/>
        <end position="62"/>
    </location>
</feature>
<dbReference type="RefSeq" id="WP_106167851.1">
    <property type="nucleotide sequence ID" value="NZ_JAVKZF010000003.1"/>
</dbReference>
<evidence type="ECO:0000313" key="2">
    <source>
        <dbReference type="EMBL" id="RUT12663.1"/>
    </source>
</evidence>
<feature type="transmembrane region" description="Helical" evidence="1">
    <location>
        <begin position="15"/>
        <end position="36"/>
    </location>
</feature>
<evidence type="ECO:0000313" key="3">
    <source>
        <dbReference type="Proteomes" id="UP000282574"/>
    </source>
</evidence>
<name>A0AB37UMK7_9CYAN</name>
<comment type="caution">
    <text evidence="2">The sequence shown here is derived from an EMBL/GenBank/DDBJ whole genome shotgun (WGS) entry which is preliminary data.</text>
</comment>
<feature type="transmembrane region" description="Helical" evidence="1">
    <location>
        <begin position="104"/>
        <end position="125"/>
    </location>
</feature>
<feature type="transmembrane region" description="Helical" evidence="1">
    <location>
        <begin position="132"/>
        <end position="153"/>
    </location>
</feature>
<dbReference type="EMBL" id="RSCK01000012">
    <property type="protein sequence ID" value="RUT12663.1"/>
    <property type="molecule type" value="Genomic_DNA"/>
</dbReference>
<keyword evidence="1" id="KW-1133">Transmembrane helix</keyword>
<dbReference type="AlphaFoldDB" id="A0AB37UMK7"/>
<evidence type="ECO:0008006" key="4">
    <source>
        <dbReference type="Google" id="ProtNLM"/>
    </source>
</evidence>
<proteinExistence type="predicted"/>
<organism evidence="2 3">
    <name type="scientific">Chroococcidiopsis cubana SAG 39.79</name>
    <dbReference type="NCBI Taxonomy" id="388085"/>
    <lineage>
        <taxon>Bacteria</taxon>
        <taxon>Bacillati</taxon>
        <taxon>Cyanobacteriota</taxon>
        <taxon>Cyanophyceae</taxon>
        <taxon>Chroococcidiopsidales</taxon>
        <taxon>Chroococcidiopsidaceae</taxon>
        <taxon>Chroococcidiopsis</taxon>
    </lineage>
</organism>